<evidence type="ECO:0000313" key="7">
    <source>
        <dbReference type="EMBL" id="TBN50392.1"/>
    </source>
</evidence>
<reference evidence="7 9" key="3">
    <citation type="submission" date="2019-02" db="EMBL/GenBank/DDBJ databases">
        <authorList>
            <person name="Zhang G."/>
        </authorList>
    </citation>
    <scope>NUCLEOTIDE SEQUENCE [LARGE SCALE GENOMIC DNA]</scope>
    <source>
        <strain evidence="7 9">CMB17</strain>
    </source>
</reference>
<dbReference type="EMBL" id="FZNM01000005">
    <property type="protein sequence ID" value="SNR48696.1"/>
    <property type="molecule type" value="Genomic_DNA"/>
</dbReference>
<dbReference type="PANTHER" id="PTHR42788:SF13">
    <property type="entry name" value="ALIPHATIC SULFONATES IMPORT ATP-BINDING PROTEIN SSUB"/>
    <property type="match status" value="1"/>
</dbReference>
<protein>
    <submittedName>
        <fullName evidence="7">ABC transporter ATP-binding protein</fullName>
    </submittedName>
    <submittedName>
        <fullName evidence="6">NitT/TauT family transport system ATP-binding protein</fullName>
    </submittedName>
</protein>
<sequence length="250" mass="26621">MLEVRGLTIAARGRNLVRDLSFALPDRGITALIGPSGCGKTSVLRWLAGILGNGQGGLRARGRLLLDGAPAAAPHPALSYQPQGDALFPWLTIAQNAALGLTVAGLPRGKAMARAAALFAPFGLAGCETLFPAQVSGGMRQRAAFLRTIVQDSRFALLDEPFSALDAVTRLAMQDWLLARLRDRPRGVLLVTHDLHEATGLADRILVMAAGPGRIVADIPVPIPRDRRTEAAMAPLRQSLKSLLLKELPR</sequence>
<keyword evidence="2" id="KW-0813">Transport</keyword>
<reference evidence="8" key="2">
    <citation type="submission" date="2017-06" db="EMBL/GenBank/DDBJ databases">
        <authorList>
            <person name="Varghese N."/>
            <person name="Submissions S."/>
        </authorList>
    </citation>
    <scope>NUCLEOTIDE SEQUENCE [LARGE SCALE GENOMIC DNA]</scope>
    <source>
        <strain evidence="8">DSM 26170</strain>
    </source>
</reference>
<evidence type="ECO:0000313" key="6">
    <source>
        <dbReference type="EMBL" id="SNR48696.1"/>
    </source>
</evidence>
<feature type="domain" description="ABC transporter" evidence="5">
    <location>
        <begin position="2"/>
        <end position="235"/>
    </location>
</feature>
<dbReference type="GO" id="GO:0005524">
    <property type="term" value="F:ATP binding"/>
    <property type="evidence" value="ECO:0007669"/>
    <property type="project" value="UniProtKB-KW"/>
</dbReference>
<evidence type="ECO:0000313" key="8">
    <source>
        <dbReference type="Proteomes" id="UP000198409"/>
    </source>
</evidence>
<dbReference type="PROSITE" id="PS50893">
    <property type="entry name" value="ABC_TRANSPORTER_2"/>
    <property type="match status" value="1"/>
</dbReference>
<dbReference type="GO" id="GO:0016887">
    <property type="term" value="F:ATP hydrolysis activity"/>
    <property type="evidence" value="ECO:0007669"/>
    <property type="project" value="InterPro"/>
</dbReference>
<dbReference type="Proteomes" id="UP000198409">
    <property type="component" value="Unassembled WGS sequence"/>
</dbReference>
<dbReference type="Pfam" id="PF00005">
    <property type="entry name" value="ABC_tran"/>
    <property type="match status" value="1"/>
</dbReference>
<dbReference type="InterPro" id="IPR003439">
    <property type="entry name" value="ABC_transporter-like_ATP-bd"/>
</dbReference>
<organism evidence="6 8">
    <name type="scientific">Paracoccus sediminis</name>
    <dbReference type="NCBI Taxonomy" id="1214787"/>
    <lineage>
        <taxon>Bacteria</taxon>
        <taxon>Pseudomonadati</taxon>
        <taxon>Pseudomonadota</taxon>
        <taxon>Alphaproteobacteria</taxon>
        <taxon>Rhodobacterales</taxon>
        <taxon>Paracoccaceae</taxon>
        <taxon>Paracoccus</taxon>
    </lineage>
</organism>
<dbReference type="OrthoDB" id="9802264at2"/>
<evidence type="ECO:0000256" key="1">
    <source>
        <dbReference type="ARBA" id="ARBA00005417"/>
    </source>
</evidence>
<comment type="similarity">
    <text evidence="1">Belongs to the ABC transporter superfamily.</text>
</comment>
<evidence type="ECO:0000256" key="4">
    <source>
        <dbReference type="ARBA" id="ARBA00022840"/>
    </source>
</evidence>
<dbReference type="PANTHER" id="PTHR42788">
    <property type="entry name" value="TAURINE IMPORT ATP-BINDING PROTEIN-RELATED"/>
    <property type="match status" value="1"/>
</dbReference>
<dbReference type="EMBL" id="SIRL01000005">
    <property type="protein sequence ID" value="TBN50392.1"/>
    <property type="molecule type" value="Genomic_DNA"/>
</dbReference>
<keyword evidence="4 6" id="KW-0067">ATP-binding</keyword>
<dbReference type="SMART" id="SM00382">
    <property type="entry name" value="AAA"/>
    <property type="match status" value="1"/>
</dbReference>
<dbReference type="Gene3D" id="3.40.50.300">
    <property type="entry name" value="P-loop containing nucleotide triphosphate hydrolases"/>
    <property type="match status" value="1"/>
</dbReference>
<dbReference type="AlphaFoldDB" id="A0A238WQ64"/>
<keyword evidence="3" id="KW-0547">Nucleotide-binding</keyword>
<dbReference type="InterPro" id="IPR050166">
    <property type="entry name" value="ABC_transporter_ATP-bind"/>
</dbReference>
<dbReference type="PROSITE" id="PS00211">
    <property type="entry name" value="ABC_TRANSPORTER_1"/>
    <property type="match status" value="1"/>
</dbReference>
<dbReference type="InterPro" id="IPR027417">
    <property type="entry name" value="P-loop_NTPase"/>
</dbReference>
<accession>A0A238WQ64</accession>
<dbReference type="InterPro" id="IPR003593">
    <property type="entry name" value="AAA+_ATPase"/>
</dbReference>
<evidence type="ECO:0000313" key="9">
    <source>
        <dbReference type="Proteomes" id="UP000292859"/>
    </source>
</evidence>
<reference evidence="6" key="1">
    <citation type="submission" date="2017-06" db="EMBL/GenBank/DDBJ databases">
        <authorList>
            <person name="Kim H.J."/>
            <person name="Triplett B.A."/>
        </authorList>
    </citation>
    <scope>NUCLEOTIDE SEQUENCE [LARGE SCALE GENOMIC DNA]</scope>
    <source>
        <strain evidence="6">DSM 26170</strain>
    </source>
</reference>
<dbReference type="Proteomes" id="UP000292859">
    <property type="component" value="Unassembled WGS sequence"/>
</dbReference>
<dbReference type="SUPFAM" id="SSF52540">
    <property type="entry name" value="P-loop containing nucleoside triphosphate hydrolases"/>
    <property type="match status" value="1"/>
</dbReference>
<dbReference type="RefSeq" id="WP_089388012.1">
    <property type="nucleotide sequence ID" value="NZ_FZNM01000005.1"/>
</dbReference>
<name>A0A238WQ64_9RHOB</name>
<gene>
    <name evidence="7" type="ORF">EYF88_09070</name>
    <name evidence="6" type="ORF">SAMN06265378_105175</name>
</gene>
<evidence type="ECO:0000259" key="5">
    <source>
        <dbReference type="PROSITE" id="PS50893"/>
    </source>
</evidence>
<keyword evidence="9" id="KW-1185">Reference proteome</keyword>
<evidence type="ECO:0000256" key="3">
    <source>
        <dbReference type="ARBA" id="ARBA00022741"/>
    </source>
</evidence>
<dbReference type="InterPro" id="IPR017871">
    <property type="entry name" value="ABC_transporter-like_CS"/>
</dbReference>
<evidence type="ECO:0000256" key="2">
    <source>
        <dbReference type="ARBA" id="ARBA00022448"/>
    </source>
</evidence>
<proteinExistence type="inferred from homology"/>